<gene>
    <name evidence="3" type="ORF">HX89_11045</name>
</gene>
<dbReference type="GeneID" id="41841634"/>
<feature type="transmembrane region" description="Helical" evidence="2">
    <location>
        <begin position="12"/>
        <end position="31"/>
    </location>
</feature>
<evidence type="ECO:0000313" key="3">
    <source>
        <dbReference type="EMBL" id="AIF41389.1"/>
    </source>
</evidence>
<accession>A0A075JHI8</accession>
<dbReference type="KEGG" id="dni:HX89_11045"/>
<evidence type="ECO:0000256" key="1">
    <source>
        <dbReference type="SAM" id="MobiDB-lite"/>
    </source>
</evidence>
<feature type="transmembrane region" description="Helical" evidence="2">
    <location>
        <begin position="51"/>
        <end position="76"/>
    </location>
</feature>
<feature type="region of interest" description="Disordered" evidence="1">
    <location>
        <begin position="107"/>
        <end position="138"/>
    </location>
</feature>
<keyword evidence="2" id="KW-0812">Transmembrane</keyword>
<dbReference type="eggNOG" id="ENOG5030PGD">
    <property type="taxonomic scope" value="Bacteria"/>
</dbReference>
<organism evidence="3 4">
    <name type="scientific">Dermacoccus nishinomiyaensis</name>
    <dbReference type="NCBI Taxonomy" id="1274"/>
    <lineage>
        <taxon>Bacteria</taxon>
        <taxon>Bacillati</taxon>
        <taxon>Actinomycetota</taxon>
        <taxon>Actinomycetes</taxon>
        <taxon>Micrococcales</taxon>
        <taxon>Dermacoccaceae</taxon>
        <taxon>Dermacoccus</taxon>
    </lineage>
</organism>
<sequence length="138" mass="15148">MRLVQNKLFGIAYWVVAFVATVFAAVSAGKASSGAAPEFGESKRTGVGSQFLFGAGGGLLAGLAVAALFAVVWMALWAADRRRHPDEESRDDFDTLDDLDDDFDAAERRHGAFDQDDEVFERDDVPDRFDSHEHARTH</sequence>
<dbReference type="RefSeq" id="WP_038569137.1">
    <property type="nucleotide sequence ID" value="NZ_CP008889.1"/>
</dbReference>
<name>A0A075JHI8_9MICO</name>
<dbReference type="Proteomes" id="UP000027986">
    <property type="component" value="Chromosome"/>
</dbReference>
<feature type="compositionally biased region" description="Basic and acidic residues" evidence="1">
    <location>
        <begin position="122"/>
        <end position="138"/>
    </location>
</feature>
<keyword evidence="2" id="KW-0472">Membrane</keyword>
<reference evidence="3 4" key="1">
    <citation type="submission" date="2014-07" db="EMBL/GenBank/DDBJ databases">
        <title>Genome Sequencing of Dermacoccus nishinomiyaensis.</title>
        <authorList>
            <person name="Hong K.W."/>
            <person name="Chan K.G."/>
        </authorList>
    </citation>
    <scope>NUCLEOTIDE SEQUENCE [LARGE SCALE GENOMIC DNA]</scope>
    <source>
        <strain evidence="3 4">M25</strain>
    </source>
</reference>
<evidence type="ECO:0000313" key="4">
    <source>
        <dbReference type="Proteomes" id="UP000027986"/>
    </source>
</evidence>
<dbReference type="AlphaFoldDB" id="A0A075JHI8"/>
<dbReference type="EMBL" id="CP008889">
    <property type="protein sequence ID" value="AIF41389.1"/>
    <property type="molecule type" value="Genomic_DNA"/>
</dbReference>
<keyword evidence="2" id="KW-1133">Transmembrane helix</keyword>
<keyword evidence="4" id="KW-1185">Reference proteome</keyword>
<dbReference type="HOGENOM" id="CLU_1851889_0_0_11"/>
<proteinExistence type="predicted"/>
<protein>
    <submittedName>
        <fullName evidence="3">Uncharacterized protein</fullName>
    </submittedName>
</protein>
<evidence type="ECO:0000256" key="2">
    <source>
        <dbReference type="SAM" id="Phobius"/>
    </source>
</evidence>